<evidence type="ECO:0000256" key="1">
    <source>
        <dbReference type="SAM" id="MobiDB-lite"/>
    </source>
</evidence>
<protein>
    <recommendedName>
        <fullName evidence="5">Secreted protein</fullName>
    </recommendedName>
</protein>
<keyword evidence="2" id="KW-0732">Signal</keyword>
<evidence type="ECO:0008006" key="5">
    <source>
        <dbReference type="Google" id="ProtNLM"/>
    </source>
</evidence>
<evidence type="ECO:0000313" key="4">
    <source>
        <dbReference type="Proteomes" id="UP001552479"/>
    </source>
</evidence>
<feature type="chain" id="PRO_5046239648" description="Secreted protein" evidence="2">
    <location>
        <begin position="27"/>
        <end position="114"/>
    </location>
</feature>
<proteinExistence type="predicted"/>
<dbReference type="Proteomes" id="UP001552479">
    <property type="component" value="Unassembled WGS sequence"/>
</dbReference>
<keyword evidence="4" id="KW-1185">Reference proteome</keyword>
<name>A0ABV3IR94_9ACTN</name>
<dbReference type="RefSeq" id="WP_366087225.1">
    <property type="nucleotide sequence ID" value="NZ_JBFASG010000005.1"/>
</dbReference>
<dbReference type="EMBL" id="JBFASG010000005">
    <property type="protein sequence ID" value="MEV4922754.1"/>
    <property type="molecule type" value="Genomic_DNA"/>
</dbReference>
<reference evidence="3 4" key="1">
    <citation type="submission" date="2024-06" db="EMBL/GenBank/DDBJ databases">
        <title>The Natural Products Discovery Center: Release of the First 8490 Sequenced Strains for Exploring Actinobacteria Biosynthetic Diversity.</title>
        <authorList>
            <person name="Kalkreuter E."/>
            <person name="Kautsar S.A."/>
            <person name="Yang D."/>
            <person name="Bader C.D."/>
            <person name="Teijaro C.N."/>
            <person name="Fluegel L."/>
            <person name="Davis C.M."/>
            <person name="Simpson J.R."/>
            <person name="Lauterbach L."/>
            <person name="Steele A.D."/>
            <person name="Gui C."/>
            <person name="Meng S."/>
            <person name="Li G."/>
            <person name="Viehrig K."/>
            <person name="Ye F."/>
            <person name="Su P."/>
            <person name="Kiefer A.F."/>
            <person name="Nichols A."/>
            <person name="Cepeda A.J."/>
            <person name="Yan W."/>
            <person name="Fan B."/>
            <person name="Jiang Y."/>
            <person name="Adhikari A."/>
            <person name="Zheng C.-J."/>
            <person name="Schuster L."/>
            <person name="Cowan T.M."/>
            <person name="Smanski M.J."/>
            <person name="Chevrette M.G."/>
            <person name="De Carvalho L.P.S."/>
            <person name="Shen B."/>
        </authorList>
    </citation>
    <scope>NUCLEOTIDE SEQUENCE [LARGE SCALE GENOMIC DNA]</scope>
    <source>
        <strain evidence="3 4">NPDC053791</strain>
    </source>
</reference>
<gene>
    <name evidence="3" type="ORF">AB0L03_07845</name>
</gene>
<comment type="caution">
    <text evidence="3">The sequence shown here is derived from an EMBL/GenBank/DDBJ whole genome shotgun (WGS) entry which is preliminary data.</text>
</comment>
<feature type="signal peptide" evidence="2">
    <location>
        <begin position="1"/>
        <end position="26"/>
    </location>
</feature>
<evidence type="ECO:0000313" key="3">
    <source>
        <dbReference type="EMBL" id="MEV4922754.1"/>
    </source>
</evidence>
<organism evidence="3 4">
    <name type="scientific">Streptomyces roseoverticillatus</name>
    <dbReference type="NCBI Taxonomy" id="66429"/>
    <lineage>
        <taxon>Bacteria</taxon>
        <taxon>Bacillati</taxon>
        <taxon>Actinomycetota</taxon>
        <taxon>Actinomycetes</taxon>
        <taxon>Kitasatosporales</taxon>
        <taxon>Streptomycetaceae</taxon>
        <taxon>Streptomyces</taxon>
    </lineage>
</organism>
<sequence>MRPRAIASAAACALTLLLAVPAPASAAQGDFKYVYNDANGTQYGSLENPKSKTCITISQVADPDTTEPAFSPDNETDKSASVYLKPNCTGTPRFSLKAKSQLTSRVKFRSVKFS</sequence>
<accession>A0ABV3IR94</accession>
<evidence type="ECO:0000256" key="2">
    <source>
        <dbReference type="SAM" id="SignalP"/>
    </source>
</evidence>
<feature type="region of interest" description="Disordered" evidence="1">
    <location>
        <begin position="63"/>
        <end position="82"/>
    </location>
</feature>